<accession>W4HBW9</accession>
<feature type="domain" description="RING-type" evidence="7">
    <location>
        <begin position="98"/>
        <end position="136"/>
    </location>
</feature>
<dbReference type="GO" id="GO:0010506">
    <property type="term" value="P:regulation of autophagy"/>
    <property type="evidence" value="ECO:0007669"/>
    <property type="project" value="InterPro"/>
</dbReference>
<dbReference type="PROSITE" id="PS50089">
    <property type="entry name" value="ZF_RING_2"/>
    <property type="match status" value="1"/>
</dbReference>
<keyword evidence="3" id="KW-0863">Zinc-finger</keyword>
<dbReference type="InterPro" id="IPR001841">
    <property type="entry name" value="Znf_RING"/>
</dbReference>
<dbReference type="SMART" id="SM00220">
    <property type="entry name" value="S_TKc"/>
    <property type="match status" value="1"/>
</dbReference>
<name>W4HBW9_APHAT</name>
<dbReference type="Gene3D" id="1.10.510.10">
    <property type="entry name" value="Transferase(Phosphotransferase) domain 1"/>
    <property type="match status" value="1"/>
</dbReference>
<keyword evidence="8" id="KW-0808">Transferase</keyword>
<dbReference type="GeneID" id="20802274"/>
<dbReference type="PROSITE" id="PS00107">
    <property type="entry name" value="PROTEIN_KINASE_ATP"/>
    <property type="match status" value="1"/>
</dbReference>
<sequence length="459" mass="50838">MMKPASPTLAAAPSSLHRVHSDSDLNRVIDHDPILVEAKQWADYRKQRILESYCCHPQSPPPDSDKLRCRHVTAKQKLLRSSVGIAKATHGWMLPYTCSLCHSLGATCLIAGCGHYFHGSCIVRWLGSHPNCPKCDRFIDMFLPAHLTLHRPRFRKSFSCISKGPNFFDTDFDRRFDMSELVLGKGTYATVYLGREKTTNTPVAIKHVLKTGLKSDIENVKALEEIAVLHGLHHDNIVNLHAAFSSRSHYILVLDRVDGGTLDDWMHAYVADQGLTTPFAPRGPKRPLPEAIVRCVVRDIVAALVYLHTIANVIHGDIKPGNILLDRAGAHVCTPVAKLCDFGNAVRMHPGLPLPTDGMSGSFGFMAPELLCKEPLSPAADMWSVGLVAYQALVAYSPFYPYNNCTEEDATYCARDFKRVSPTCIDFLKKVLVRDPVTRMTAVEAAAHPFLENSPCMCA</sequence>
<evidence type="ECO:0000259" key="7">
    <source>
        <dbReference type="PROSITE" id="PS50089"/>
    </source>
</evidence>
<dbReference type="STRING" id="112090.W4HBW9"/>
<dbReference type="SUPFAM" id="SSF56112">
    <property type="entry name" value="Protein kinase-like (PK-like)"/>
    <property type="match status" value="1"/>
</dbReference>
<reference evidence="8" key="1">
    <citation type="submission" date="2013-12" db="EMBL/GenBank/DDBJ databases">
        <title>The Genome Sequence of Aphanomyces astaci APO3.</title>
        <authorList>
            <consortium name="The Broad Institute Genomics Platform"/>
            <person name="Russ C."/>
            <person name="Tyler B."/>
            <person name="van West P."/>
            <person name="Dieguez-Uribeondo J."/>
            <person name="Young S.K."/>
            <person name="Zeng Q."/>
            <person name="Gargeya S."/>
            <person name="Fitzgerald M."/>
            <person name="Abouelleil A."/>
            <person name="Alvarado L."/>
            <person name="Chapman S.B."/>
            <person name="Gainer-Dewar J."/>
            <person name="Goldberg J."/>
            <person name="Griggs A."/>
            <person name="Gujja S."/>
            <person name="Hansen M."/>
            <person name="Howarth C."/>
            <person name="Imamovic A."/>
            <person name="Ireland A."/>
            <person name="Larimer J."/>
            <person name="McCowan C."/>
            <person name="Murphy C."/>
            <person name="Pearson M."/>
            <person name="Poon T.W."/>
            <person name="Priest M."/>
            <person name="Roberts A."/>
            <person name="Saif S."/>
            <person name="Shea T."/>
            <person name="Sykes S."/>
            <person name="Wortman J."/>
            <person name="Nusbaum C."/>
            <person name="Birren B."/>
        </authorList>
    </citation>
    <scope>NUCLEOTIDE SEQUENCE [LARGE SCALE GENOMIC DNA]</scope>
    <source>
        <strain evidence="8">APO3</strain>
    </source>
</reference>
<dbReference type="Pfam" id="PF00069">
    <property type="entry name" value="Pkinase"/>
    <property type="match status" value="1"/>
</dbReference>
<dbReference type="GO" id="GO:0004674">
    <property type="term" value="F:protein serine/threonine kinase activity"/>
    <property type="evidence" value="ECO:0007669"/>
    <property type="project" value="UniProtKB-KW"/>
</dbReference>
<dbReference type="RefSeq" id="XP_009821179.1">
    <property type="nucleotide sequence ID" value="XM_009822877.1"/>
</dbReference>
<dbReference type="EMBL" id="KI913114">
    <property type="protein sequence ID" value="ETV88779.1"/>
    <property type="molecule type" value="Genomic_DNA"/>
</dbReference>
<protein>
    <submittedName>
        <fullName evidence="8">Serine/threonine protein kinase</fullName>
    </submittedName>
</protein>
<dbReference type="SMART" id="SM00184">
    <property type="entry name" value="RING"/>
    <property type="match status" value="1"/>
</dbReference>
<evidence type="ECO:0000259" key="6">
    <source>
        <dbReference type="PROSITE" id="PS50011"/>
    </source>
</evidence>
<dbReference type="AlphaFoldDB" id="W4HBW9"/>
<dbReference type="SUPFAM" id="SSF57850">
    <property type="entry name" value="RING/U-box"/>
    <property type="match status" value="1"/>
</dbReference>
<keyword evidence="2 4" id="KW-0067">ATP-binding</keyword>
<dbReference type="PROSITE" id="PS00108">
    <property type="entry name" value="PROTEIN_KINASE_ST"/>
    <property type="match status" value="1"/>
</dbReference>
<dbReference type="Pfam" id="PF13639">
    <property type="entry name" value="zf-RING_2"/>
    <property type="match status" value="1"/>
</dbReference>
<feature type="binding site" evidence="4">
    <location>
        <position position="206"/>
    </location>
    <ligand>
        <name>ATP</name>
        <dbReference type="ChEBI" id="CHEBI:30616"/>
    </ligand>
</feature>
<evidence type="ECO:0000313" key="8">
    <source>
        <dbReference type="EMBL" id="ETV88779.1"/>
    </source>
</evidence>
<dbReference type="Gene3D" id="3.30.200.20">
    <property type="entry name" value="Phosphorylase Kinase, domain 1"/>
    <property type="match status" value="1"/>
</dbReference>
<evidence type="ECO:0000256" key="4">
    <source>
        <dbReference type="PROSITE-ProRule" id="PRU10141"/>
    </source>
</evidence>
<dbReference type="GO" id="GO:0008270">
    <property type="term" value="F:zinc ion binding"/>
    <property type="evidence" value="ECO:0007669"/>
    <property type="project" value="UniProtKB-KW"/>
</dbReference>
<keyword evidence="8" id="KW-0418">Kinase</keyword>
<keyword evidence="3" id="KW-0479">Metal-binding</keyword>
<feature type="domain" description="Protein kinase" evidence="6">
    <location>
        <begin position="177"/>
        <end position="451"/>
    </location>
</feature>
<evidence type="ECO:0000256" key="3">
    <source>
        <dbReference type="PROSITE-ProRule" id="PRU00175"/>
    </source>
</evidence>
<dbReference type="OrthoDB" id="310217at2759"/>
<dbReference type="GO" id="GO:0005737">
    <property type="term" value="C:cytoplasm"/>
    <property type="evidence" value="ECO:0007669"/>
    <property type="project" value="TreeGrafter"/>
</dbReference>
<dbReference type="InterPro" id="IPR011009">
    <property type="entry name" value="Kinase-like_dom_sf"/>
</dbReference>
<dbReference type="InterPro" id="IPR045269">
    <property type="entry name" value="Atg1-like"/>
</dbReference>
<organism evidence="8">
    <name type="scientific">Aphanomyces astaci</name>
    <name type="common">Crayfish plague agent</name>
    <dbReference type="NCBI Taxonomy" id="112090"/>
    <lineage>
        <taxon>Eukaryota</taxon>
        <taxon>Sar</taxon>
        <taxon>Stramenopiles</taxon>
        <taxon>Oomycota</taxon>
        <taxon>Saprolegniomycetes</taxon>
        <taxon>Saprolegniales</taxon>
        <taxon>Verrucalvaceae</taxon>
        <taxon>Aphanomyces</taxon>
    </lineage>
</organism>
<gene>
    <name evidence="8" type="ORF">H257_00278</name>
</gene>
<dbReference type="PANTHER" id="PTHR24348">
    <property type="entry name" value="SERINE/THREONINE-PROTEIN KINASE UNC-51-RELATED"/>
    <property type="match status" value="1"/>
</dbReference>
<evidence type="ECO:0000256" key="5">
    <source>
        <dbReference type="RuleBase" id="RU000304"/>
    </source>
</evidence>
<dbReference type="InterPro" id="IPR017441">
    <property type="entry name" value="Protein_kinase_ATP_BS"/>
</dbReference>
<comment type="similarity">
    <text evidence="5">Belongs to the protein kinase superfamily.</text>
</comment>
<dbReference type="InterPro" id="IPR008271">
    <property type="entry name" value="Ser/Thr_kinase_AS"/>
</dbReference>
<keyword evidence="3" id="KW-0862">Zinc</keyword>
<dbReference type="GO" id="GO:0005524">
    <property type="term" value="F:ATP binding"/>
    <property type="evidence" value="ECO:0007669"/>
    <property type="project" value="UniProtKB-UniRule"/>
</dbReference>
<keyword evidence="1 4" id="KW-0547">Nucleotide-binding</keyword>
<dbReference type="InterPro" id="IPR013083">
    <property type="entry name" value="Znf_RING/FYVE/PHD"/>
</dbReference>
<dbReference type="PROSITE" id="PS50011">
    <property type="entry name" value="PROTEIN_KINASE_DOM"/>
    <property type="match status" value="1"/>
</dbReference>
<keyword evidence="5 8" id="KW-0723">Serine/threonine-protein kinase</keyword>
<evidence type="ECO:0000256" key="2">
    <source>
        <dbReference type="ARBA" id="ARBA00022840"/>
    </source>
</evidence>
<dbReference type="Gene3D" id="3.30.40.10">
    <property type="entry name" value="Zinc/RING finger domain, C3HC4 (zinc finger)"/>
    <property type="match status" value="1"/>
</dbReference>
<dbReference type="VEuPathDB" id="FungiDB:H257_00278"/>
<dbReference type="InterPro" id="IPR000719">
    <property type="entry name" value="Prot_kinase_dom"/>
</dbReference>
<evidence type="ECO:0000256" key="1">
    <source>
        <dbReference type="ARBA" id="ARBA00022741"/>
    </source>
</evidence>
<proteinExistence type="inferred from homology"/>